<dbReference type="Gene3D" id="3.30.1370.60">
    <property type="entry name" value="Hypothetical oxidoreductase yiak, domain 2"/>
    <property type="match status" value="1"/>
</dbReference>
<reference evidence="3" key="1">
    <citation type="journal article" date="2014" name="Int. J. Syst. Evol. Microbiol.">
        <title>Complete genome sequence of Corynebacterium casei LMG S-19264T (=DSM 44701T), isolated from a smear-ripened cheese.</title>
        <authorList>
            <consortium name="US DOE Joint Genome Institute (JGI-PGF)"/>
            <person name="Walter F."/>
            <person name="Albersmeier A."/>
            <person name="Kalinowski J."/>
            <person name="Ruckert C."/>
        </authorList>
    </citation>
    <scope>NUCLEOTIDE SEQUENCE</scope>
    <source>
        <strain evidence="3">JCM 3131</strain>
    </source>
</reference>
<dbReference type="Gene3D" id="1.10.1530.10">
    <property type="match status" value="1"/>
</dbReference>
<evidence type="ECO:0000313" key="3">
    <source>
        <dbReference type="EMBL" id="GGQ83963.1"/>
    </source>
</evidence>
<proteinExistence type="inferred from homology"/>
<dbReference type="InterPro" id="IPR043143">
    <property type="entry name" value="Mal/L-sulf/L-lact_DH-like_NADP"/>
</dbReference>
<dbReference type="GO" id="GO:0016491">
    <property type="term" value="F:oxidoreductase activity"/>
    <property type="evidence" value="ECO:0007669"/>
    <property type="project" value="UniProtKB-KW"/>
</dbReference>
<keyword evidence="4" id="KW-1185">Reference proteome</keyword>
<dbReference type="PANTHER" id="PTHR11091">
    <property type="entry name" value="OXIDOREDUCTASE-RELATED"/>
    <property type="match status" value="1"/>
</dbReference>
<dbReference type="EMBL" id="BMQK01000021">
    <property type="protein sequence ID" value="GGQ83963.1"/>
    <property type="molecule type" value="Genomic_DNA"/>
</dbReference>
<accession>A0A918BPD7</accession>
<comment type="caution">
    <text evidence="3">The sequence shown here is derived from an EMBL/GenBank/DDBJ whole genome shotgun (WGS) entry which is preliminary data.</text>
</comment>
<dbReference type="InterPro" id="IPR043144">
    <property type="entry name" value="Mal/L-sulf/L-lact_DH-like_ah"/>
</dbReference>
<evidence type="ECO:0000313" key="4">
    <source>
        <dbReference type="Proteomes" id="UP000620156"/>
    </source>
</evidence>
<dbReference type="InterPro" id="IPR003767">
    <property type="entry name" value="Malate/L-lactate_DH-like"/>
</dbReference>
<organism evidence="3 4">
    <name type="scientific">Streptomyces ruber</name>
    <dbReference type="NCBI Taxonomy" id="83378"/>
    <lineage>
        <taxon>Bacteria</taxon>
        <taxon>Bacillati</taxon>
        <taxon>Actinomycetota</taxon>
        <taxon>Actinomycetes</taxon>
        <taxon>Kitasatosporales</taxon>
        <taxon>Streptomycetaceae</taxon>
        <taxon>Streptomyces</taxon>
    </lineage>
</organism>
<dbReference type="InterPro" id="IPR036111">
    <property type="entry name" value="Mal/L-sulfo/L-lacto_DH-like_sf"/>
</dbReference>
<dbReference type="AlphaFoldDB" id="A0A918BPD7"/>
<sequence length="357" mass="37036">MTAGADTPSQTSRIPACAAMEWAARVFGALGADDTAAQDAAFALVAADLAGHSSHGIRLVATYAHQAEVGELVPGVRPAVVRRGARSTVIEGRRCLGATAMRLAVRRAAEEARRNGAATVLVTGHGHLGRLGLYVAQLSALGLVGVLTTGHALLPEETIVAPMGGIDRVFDTNPWAFGFPAEGGDVIIDMSSAAISYNAVKALEHAGERIPEHLAQDSHGQPCTDPGSVLESGSLLPAGGAVGYGLALAACGFAALAGGPPVTAPPEGIAGTFLLALDVARYRPLDQYRRHLGAATASIRRSTPVKPEEPVHIPGRRGVLVRSPGEVRGTIELHGTTRRELEDTCHHMRLPAFPGSW</sequence>
<dbReference type="Pfam" id="PF02615">
    <property type="entry name" value="Ldh_2"/>
    <property type="match status" value="1"/>
</dbReference>
<dbReference type="Proteomes" id="UP000620156">
    <property type="component" value="Unassembled WGS sequence"/>
</dbReference>
<reference evidence="3" key="2">
    <citation type="submission" date="2020-09" db="EMBL/GenBank/DDBJ databases">
        <authorList>
            <person name="Sun Q."/>
            <person name="Ohkuma M."/>
        </authorList>
    </citation>
    <scope>NUCLEOTIDE SEQUENCE</scope>
    <source>
        <strain evidence="3">JCM 3131</strain>
    </source>
</reference>
<gene>
    <name evidence="3" type="ORF">GCM10010145_61980</name>
</gene>
<dbReference type="PANTHER" id="PTHR11091:SF0">
    <property type="entry name" value="MALATE DEHYDROGENASE"/>
    <property type="match status" value="1"/>
</dbReference>
<name>A0A918BPD7_9ACTN</name>
<comment type="similarity">
    <text evidence="1">Belongs to the LDH2/MDH2 oxidoreductase family.</text>
</comment>
<evidence type="ECO:0000256" key="2">
    <source>
        <dbReference type="ARBA" id="ARBA00023002"/>
    </source>
</evidence>
<evidence type="ECO:0000256" key="1">
    <source>
        <dbReference type="ARBA" id="ARBA00006056"/>
    </source>
</evidence>
<dbReference type="SUPFAM" id="SSF89733">
    <property type="entry name" value="L-sulfolactate dehydrogenase-like"/>
    <property type="match status" value="1"/>
</dbReference>
<protein>
    <submittedName>
        <fullName evidence="3">Oxidoreductase</fullName>
    </submittedName>
</protein>
<keyword evidence="2" id="KW-0560">Oxidoreductase</keyword>